<dbReference type="RefSeq" id="WP_179422246.1">
    <property type="nucleotide sequence ID" value="NZ_JACCAB010000001.1"/>
</dbReference>
<keyword evidence="3" id="KW-1185">Reference proteome</keyword>
<organism evidence="2 3">
    <name type="scientific">Pedococcus badiiscoriae</name>
    <dbReference type="NCBI Taxonomy" id="642776"/>
    <lineage>
        <taxon>Bacteria</taxon>
        <taxon>Bacillati</taxon>
        <taxon>Actinomycetota</taxon>
        <taxon>Actinomycetes</taxon>
        <taxon>Micrococcales</taxon>
        <taxon>Intrasporangiaceae</taxon>
        <taxon>Pedococcus</taxon>
    </lineage>
</organism>
<sequence length="399" mass="42125">MTWGPGQGYAAGAAPAGGPASVPPGPAATGATGRGRLRGWLLSGVILVGFGLGAIVLSVYYGATLGLVTTLLAVVLAAIPLGIVIPTFLWLDRFEAEPWRYLVTAFLWGALVAALAAGIFNTGANVAFQAATGRQDDAMLATAVFSAPLVEEACKGLLVLLVWWFRRREFDGIIDGMVYAGVVAAGFAFTENIQYLGMAYAHGGGSSLTGTFLARCLLTPFAHPMFTVLTGIGIGIAATTRHGGLKVLAPVGGYLLAALSHAVWNLAAITGGAGMLSVYLLVEVPIFIAFATLVVWARRREGRLIGRHLSAYADAGWLAPSEVHMLSTMSGRRAARVWARTSGGRATLRSMRRFQDSASELALLRARMHHSAADARALETERELLQTITESRRDLLGAY</sequence>
<dbReference type="InterPro" id="IPR026898">
    <property type="entry name" value="PrsW"/>
</dbReference>
<proteinExistence type="predicted"/>
<dbReference type="Pfam" id="PF13367">
    <property type="entry name" value="PrsW-protease"/>
    <property type="match status" value="1"/>
</dbReference>
<accession>A0A852WG70</accession>
<comment type="caution">
    <text evidence="2">The sequence shown here is derived from an EMBL/GenBank/DDBJ whole genome shotgun (WGS) entry which is preliminary data.</text>
</comment>
<reference evidence="2 3" key="1">
    <citation type="submission" date="2020-07" db="EMBL/GenBank/DDBJ databases">
        <title>Sequencing the genomes of 1000 actinobacteria strains.</title>
        <authorList>
            <person name="Klenk H.-P."/>
        </authorList>
    </citation>
    <scope>NUCLEOTIDE SEQUENCE [LARGE SCALE GENOMIC DNA]</scope>
    <source>
        <strain evidence="2 3">DSM 23987</strain>
    </source>
</reference>
<feature type="transmembrane region" description="Helical" evidence="1">
    <location>
        <begin position="40"/>
        <end position="61"/>
    </location>
</feature>
<feature type="transmembrane region" description="Helical" evidence="1">
    <location>
        <begin position="177"/>
        <end position="201"/>
    </location>
</feature>
<dbReference type="PANTHER" id="PTHR36844:SF1">
    <property type="entry name" value="PROTEASE PRSW"/>
    <property type="match status" value="1"/>
</dbReference>
<evidence type="ECO:0000256" key="1">
    <source>
        <dbReference type="SAM" id="Phobius"/>
    </source>
</evidence>
<keyword evidence="1" id="KW-0472">Membrane</keyword>
<name>A0A852WG70_9MICO</name>
<dbReference type="PANTHER" id="PTHR36844">
    <property type="entry name" value="PROTEASE PRSW"/>
    <property type="match status" value="1"/>
</dbReference>
<protein>
    <submittedName>
        <fullName evidence="2">RsiW-degrading membrane proteinase PrsW (M82 family)</fullName>
    </submittedName>
</protein>
<gene>
    <name evidence="2" type="ORF">BJ986_002465</name>
</gene>
<feature type="transmembrane region" description="Helical" evidence="1">
    <location>
        <begin position="276"/>
        <end position="297"/>
    </location>
</feature>
<evidence type="ECO:0000313" key="2">
    <source>
        <dbReference type="EMBL" id="NYG07978.1"/>
    </source>
</evidence>
<feature type="transmembrane region" description="Helical" evidence="1">
    <location>
        <begin position="101"/>
        <end position="120"/>
    </location>
</feature>
<feature type="transmembrane region" description="Helical" evidence="1">
    <location>
        <begin position="140"/>
        <end position="165"/>
    </location>
</feature>
<dbReference type="GO" id="GO:0008233">
    <property type="term" value="F:peptidase activity"/>
    <property type="evidence" value="ECO:0007669"/>
    <property type="project" value="InterPro"/>
</dbReference>
<dbReference type="EMBL" id="JACCAB010000001">
    <property type="protein sequence ID" value="NYG07978.1"/>
    <property type="molecule type" value="Genomic_DNA"/>
</dbReference>
<feature type="transmembrane region" description="Helical" evidence="1">
    <location>
        <begin position="247"/>
        <end position="264"/>
    </location>
</feature>
<keyword evidence="1" id="KW-1133">Transmembrane helix</keyword>
<feature type="transmembrane region" description="Helical" evidence="1">
    <location>
        <begin position="221"/>
        <end position="240"/>
    </location>
</feature>
<dbReference type="Proteomes" id="UP000573599">
    <property type="component" value="Unassembled WGS sequence"/>
</dbReference>
<feature type="transmembrane region" description="Helical" evidence="1">
    <location>
        <begin position="67"/>
        <end position="89"/>
    </location>
</feature>
<keyword evidence="1" id="KW-0812">Transmembrane</keyword>
<dbReference type="AlphaFoldDB" id="A0A852WG70"/>
<evidence type="ECO:0000313" key="3">
    <source>
        <dbReference type="Proteomes" id="UP000573599"/>
    </source>
</evidence>